<dbReference type="InterPro" id="IPR005119">
    <property type="entry name" value="LysR_subst-bd"/>
</dbReference>
<dbReference type="AlphaFoldDB" id="A0A2U2BF75"/>
<gene>
    <name evidence="6" type="ORF">DF183_18010</name>
</gene>
<dbReference type="PANTHER" id="PTHR30537">
    <property type="entry name" value="HTH-TYPE TRANSCRIPTIONAL REGULATOR"/>
    <property type="match status" value="1"/>
</dbReference>
<reference evidence="6 7" key="1">
    <citation type="submission" date="2018-05" db="EMBL/GenBank/DDBJ databases">
        <title>Genome Sequence of an Efficient Indole-Degrading Bacterium, Alcaligenes sp.YBY.</title>
        <authorList>
            <person name="Yang B."/>
        </authorList>
    </citation>
    <scope>NUCLEOTIDE SEQUENCE [LARGE SCALE GENOMIC DNA]</scope>
    <source>
        <strain evidence="6 7">YBY</strain>
    </source>
</reference>
<sequence>MRAIPNFAWLRAFESAARLESFSLAADELHLTPSAISHQVKSLETHLGRSLFVRHNRRVSLNSQGQEFYRELTPLLDKLARLCEDTQGENASTHALTVHCTPSLAVKWLGPRLHAFMREHPGLAIHLRTDATPPDLHQSTDIDCVISYGHAPSHDPRLVVESLHPEPLLPLCSPKLYASLALHQPWYLHLPLIDSTISPVSWADWFGSNGMAASPGPRLSFDRGAMAVAAAVDQLGVCLETQRFAERELDNRELIVLPAPNGRSLQREMHFLYYRNHRDTLKRVEHLREWLLREASLTPMR</sequence>
<evidence type="ECO:0000256" key="4">
    <source>
        <dbReference type="ARBA" id="ARBA00023163"/>
    </source>
</evidence>
<dbReference type="PRINTS" id="PR00039">
    <property type="entry name" value="HTHLYSR"/>
</dbReference>
<dbReference type="Proteomes" id="UP000245216">
    <property type="component" value="Unassembled WGS sequence"/>
</dbReference>
<dbReference type="GO" id="GO:0003700">
    <property type="term" value="F:DNA-binding transcription factor activity"/>
    <property type="evidence" value="ECO:0007669"/>
    <property type="project" value="InterPro"/>
</dbReference>
<keyword evidence="3" id="KW-0238">DNA-binding</keyword>
<dbReference type="RefSeq" id="WP_109089819.1">
    <property type="nucleotide sequence ID" value="NZ_QEXO01000005.1"/>
</dbReference>
<dbReference type="InterPro" id="IPR036388">
    <property type="entry name" value="WH-like_DNA-bd_sf"/>
</dbReference>
<keyword evidence="2" id="KW-0805">Transcription regulation</keyword>
<protein>
    <submittedName>
        <fullName evidence="6">LysR family transcriptional regulator</fullName>
    </submittedName>
</protein>
<proteinExistence type="inferred from homology"/>
<dbReference type="InterPro" id="IPR000847">
    <property type="entry name" value="LysR_HTH_N"/>
</dbReference>
<dbReference type="PANTHER" id="PTHR30537:SF5">
    <property type="entry name" value="HTH-TYPE TRANSCRIPTIONAL ACTIVATOR TTDR-RELATED"/>
    <property type="match status" value="1"/>
</dbReference>
<comment type="caution">
    <text evidence="6">The sequence shown here is derived from an EMBL/GenBank/DDBJ whole genome shotgun (WGS) entry which is preliminary data.</text>
</comment>
<dbReference type="Gene3D" id="1.10.10.10">
    <property type="entry name" value="Winged helix-like DNA-binding domain superfamily/Winged helix DNA-binding domain"/>
    <property type="match status" value="1"/>
</dbReference>
<accession>A0A2U2BF75</accession>
<name>A0A2U2BF75_ALCFA</name>
<organism evidence="6 7">
    <name type="scientific">Alcaligenes faecalis</name>
    <dbReference type="NCBI Taxonomy" id="511"/>
    <lineage>
        <taxon>Bacteria</taxon>
        <taxon>Pseudomonadati</taxon>
        <taxon>Pseudomonadota</taxon>
        <taxon>Betaproteobacteria</taxon>
        <taxon>Burkholderiales</taxon>
        <taxon>Alcaligenaceae</taxon>
        <taxon>Alcaligenes</taxon>
    </lineage>
</organism>
<evidence type="ECO:0000256" key="2">
    <source>
        <dbReference type="ARBA" id="ARBA00023015"/>
    </source>
</evidence>
<dbReference type="FunFam" id="1.10.10.10:FF:000001">
    <property type="entry name" value="LysR family transcriptional regulator"/>
    <property type="match status" value="1"/>
</dbReference>
<dbReference type="PROSITE" id="PS50931">
    <property type="entry name" value="HTH_LYSR"/>
    <property type="match status" value="1"/>
</dbReference>
<dbReference type="GO" id="GO:0006351">
    <property type="term" value="P:DNA-templated transcription"/>
    <property type="evidence" value="ECO:0007669"/>
    <property type="project" value="TreeGrafter"/>
</dbReference>
<evidence type="ECO:0000313" key="6">
    <source>
        <dbReference type="EMBL" id="PWE12664.1"/>
    </source>
</evidence>
<reference evidence="6 7" key="2">
    <citation type="submission" date="2018-05" db="EMBL/GenBank/DDBJ databases">
        <authorList>
            <person name="Lanie J.A."/>
            <person name="Ng W.-L."/>
            <person name="Kazmierczak K.M."/>
            <person name="Andrzejewski T.M."/>
            <person name="Davidsen T.M."/>
            <person name="Wayne K.J."/>
            <person name="Tettelin H."/>
            <person name="Glass J.I."/>
            <person name="Rusch D."/>
            <person name="Podicherti R."/>
            <person name="Tsui H.-C.T."/>
            <person name="Winkler M.E."/>
        </authorList>
    </citation>
    <scope>NUCLEOTIDE SEQUENCE [LARGE SCALE GENOMIC DNA]</scope>
    <source>
        <strain evidence="6 7">YBY</strain>
    </source>
</reference>
<evidence type="ECO:0000256" key="1">
    <source>
        <dbReference type="ARBA" id="ARBA00009437"/>
    </source>
</evidence>
<keyword evidence="4" id="KW-0804">Transcription</keyword>
<dbReference type="Pfam" id="PF03466">
    <property type="entry name" value="LysR_substrate"/>
    <property type="match status" value="1"/>
</dbReference>
<dbReference type="InterPro" id="IPR058163">
    <property type="entry name" value="LysR-type_TF_proteobact-type"/>
</dbReference>
<evidence type="ECO:0000259" key="5">
    <source>
        <dbReference type="PROSITE" id="PS50931"/>
    </source>
</evidence>
<comment type="similarity">
    <text evidence="1">Belongs to the LysR transcriptional regulatory family.</text>
</comment>
<dbReference type="STRING" id="511.UZ73_10565"/>
<evidence type="ECO:0000256" key="3">
    <source>
        <dbReference type="ARBA" id="ARBA00023125"/>
    </source>
</evidence>
<dbReference type="Gene3D" id="3.40.190.10">
    <property type="entry name" value="Periplasmic binding protein-like II"/>
    <property type="match status" value="2"/>
</dbReference>
<dbReference type="InterPro" id="IPR036390">
    <property type="entry name" value="WH_DNA-bd_sf"/>
</dbReference>
<dbReference type="Pfam" id="PF00126">
    <property type="entry name" value="HTH_1"/>
    <property type="match status" value="1"/>
</dbReference>
<evidence type="ECO:0000313" key="7">
    <source>
        <dbReference type="Proteomes" id="UP000245216"/>
    </source>
</evidence>
<dbReference type="EMBL" id="QEXO01000005">
    <property type="protein sequence ID" value="PWE12664.1"/>
    <property type="molecule type" value="Genomic_DNA"/>
</dbReference>
<dbReference type="SUPFAM" id="SSF53850">
    <property type="entry name" value="Periplasmic binding protein-like II"/>
    <property type="match status" value="1"/>
</dbReference>
<feature type="domain" description="HTH lysR-type" evidence="5">
    <location>
        <begin position="5"/>
        <end position="62"/>
    </location>
</feature>
<dbReference type="SUPFAM" id="SSF46785">
    <property type="entry name" value="Winged helix' DNA-binding domain"/>
    <property type="match status" value="1"/>
</dbReference>
<dbReference type="GO" id="GO:0043565">
    <property type="term" value="F:sequence-specific DNA binding"/>
    <property type="evidence" value="ECO:0007669"/>
    <property type="project" value="TreeGrafter"/>
</dbReference>